<evidence type="ECO:0000313" key="2">
    <source>
        <dbReference type="Proteomes" id="UP000001194"/>
    </source>
</evidence>
<sequence length="304" mass="33595">MLRRKHLEDLTKRLHIRWQAGQLSPPSPYPAAAACDALSQVVRLLSALEILELFLGPTNFTISLQTVHTIEQIIQGCQFSQLQSCSLGADWGRGLQFYTTILTSFLCSLPNLRHLILSDHHAALNLPSEALPYLTTFRGSPDTAASLLPGRPVQCLSLIGHDFDVNRDNLPRMTYTSKPLKSLDLSSMSARPLLLRNVSTHLPTIKSLRVNLALRHTLHHAFSGISILAGLSAVLCAFNQLSVLDLSPTGKGGVGKADSLDELALCTEWWVACPSLRRIIFPFQSEWVFDANTPTLWSLVQNQK</sequence>
<reference evidence="1 2" key="1">
    <citation type="journal article" date="2008" name="Nature">
        <title>The genome of Laccaria bicolor provides insights into mycorrhizal symbiosis.</title>
        <authorList>
            <person name="Martin F."/>
            <person name="Aerts A."/>
            <person name="Ahren D."/>
            <person name="Brun A."/>
            <person name="Danchin E.G.J."/>
            <person name="Duchaussoy F."/>
            <person name="Gibon J."/>
            <person name="Kohler A."/>
            <person name="Lindquist E."/>
            <person name="Pereda V."/>
            <person name="Salamov A."/>
            <person name="Shapiro H.J."/>
            <person name="Wuyts J."/>
            <person name="Blaudez D."/>
            <person name="Buee M."/>
            <person name="Brokstein P."/>
            <person name="Canbaeck B."/>
            <person name="Cohen D."/>
            <person name="Courty P.E."/>
            <person name="Coutinho P.M."/>
            <person name="Delaruelle C."/>
            <person name="Detter J.C."/>
            <person name="Deveau A."/>
            <person name="DiFazio S."/>
            <person name="Duplessis S."/>
            <person name="Fraissinet-Tachet L."/>
            <person name="Lucic E."/>
            <person name="Frey-Klett P."/>
            <person name="Fourrey C."/>
            <person name="Feussner I."/>
            <person name="Gay G."/>
            <person name="Grimwood J."/>
            <person name="Hoegger P.J."/>
            <person name="Jain P."/>
            <person name="Kilaru S."/>
            <person name="Labbe J."/>
            <person name="Lin Y.C."/>
            <person name="Legue V."/>
            <person name="Le Tacon F."/>
            <person name="Marmeisse R."/>
            <person name="Melayah D."/>
            <person name="Montanini B."/>
            <person name="Muratet M."/>
            <person name="Nehls U."/>
            <person name="Niculita-Hirzel H."/>
            <person name="Oudot-Le Secq M.P."/>
            <person name="Peter M."/>
            <person name="Quesneville H."/>
            <person name="Rajashekar B."/>
            <person name="Reich M."/>
            <person name="Rouhier N."/>
            <person name="Schmutz J."/>
            <person name="Yin T."/>
            <person name="Chalot M."/>
            <person name="Henrissat B."/>
            <person name="Kuees U."/>
            <person name="Lucas S."/>
            <person name="Van de Peer Y."/>
            <person name="Podila G.K."/>
            <person name="Polle A."/>
            <person name="Pukkila P.J."/>
            <person name="Richardson P.M."/>
            <person name="Rouze P."/>
            <person name="Sanders I.R."/>
            <person name="Stajich J.E."/>
            <person name="Tunlid A."/>
            <person name="Tuskan G."/>
            <person name="Grigoriev I.V."/>
        </authorList>
    </citation>
    <scope>NUCLEOTIDE SEQUENCE [LARGE SCALE GENOMIC DNA]</scope>
    <source>
        <strain evidence="2">S238N-H82 / ATCC MYA-4686</strain>
    </source>
</reference>
<dbReference type="KEGG" id="lbc:LACBIDRAFT_302851"/>
<dbReference type="PROSITE" id="PS51257">
    <property type="entry name" value="PROKAR_LIPOPROTEIN"/>
    <property type="match status" value="1"/>
</dbReference>
<keyword evidence="2" id="KW-1185">Reference proteome</keyword>
<evidence type="ECO:0000313" key="1">
    <source>
        <dbReference type="EMBL" id="EDR05560.1"/>
    </source>
</evidence>
<gene>
    <name evidence="1" type="ORF">LACBIDRAFT_302851</name>
</gene>
<accession>B0DIG1</accession>
<name>B0DIG1_LACBS</name>
<dbReference type="HOGENOM" id="CLU_036643_1_0_1"/>
<dbReference type="AlphaFoldDB" id="B0DIG1"/>
<dbReference type="GeneID" id="6079377"/>
<organism evidence="2">
    <name type="scientific">Laccaria bicolor (strain S238N-H82 / ATCC MYA-4686)</name>
    <name type="common">Bicoloured deceiver</name>
    <name type="synonym">Laccaria laccata var. bicolor</name>
    <dbReference type="NCBI Taxonomy" id="486041"/>
    <lineage>
        <taxon>Eukaryota</taxon>
        <taxon>Fungi</taxon>
        <taxon>Dikarya</taxon>
        <taxon>Basidiomycota</taxon>
        <taxon>Agaricomycotina</taxon>
        <taxon>Agaricomycetes</taxon>
        <taxon>Agaricomycetidae</taxon>
        <taxon>Agaricales</taxon>
        <taxon>Agaricineae</taxon>
        <taxon>Hydnangiaceae</taxon>
        <taxon>Laccaria</taxon>
    </lineage>
</organism>
<dbReference type="Proteomes" id="UP000001194">
    <property type="component" value="Unassembled WGS sequence"/>
</dbReference>
<protein>
    <submittedName>
        <fullName evidence="1">Predicted protein</fullName>
    </submittedName>
</protein>
<dbReference type="InterPro" id="IPR032675">
    <property type="entry name" value="LRR_dom_sf"/>
</dbReference>
<dbReference type="InParanoid" id="B0DIG1"/>
<dbReference type="STRING" id="486041.B0DIG1"/>
<dbReference type="SUPFAM" id="SSF52047">
    <property type="entry name" value="RNI-like"/>
    <property type="match status" value="1"/>
</dbReference>
<dbReference type="OrthoDB" id="3247499at2759"/>
<dbReference type="Gene3D" id="3.80.10.10">
    <property type="entry name" value="Ribonuclease Inhibitor"/>
    <property type="match status" value="1"/>
</dbReference>
<proteinExistence type="predicted"/>
<dbReference type="EMBL" id="DS547112">
    <property type="protein sequence ID" value="EDR05560.1"/>
    <property type="molecule type" value="Genomic_DNA"/>
</dbReference>
<dbReference type="RefSeq" id="XP_001883664.1">
    <property type="nucleotide sequence ID" value="XM_001883629.1"/>
</dbReference>